<dbReference type="Pfam" id="PF19040">
    <property type="entry name" value="SGNH"/>
    <property type="match status" value="1"/>
</dbReference>
<proteinExistence type="predicted"/>
<feature type="transmembrane region" description="Helical" evidence="1">
    <location>
        <begin position="345"/>
        <end position="361"/>
    </location>
</feature>
<feature type="transmembrane region" description="Helical" evidence="1">
    <location>
        <begin position="168"/>
        <end position="188"/>
    </location>
</feature>
<feature type="transmembrane region" description="Helical" evidence="1">
    <location>
        <begin position="145"/>
        <end position="161"/>
    </location>
</feature>
<dbReference type="EMBL" id="SGIM01000010">
    <property type="protein sequence ID" value="RZF50802.1"/>
    <property type="molecule type" value="Genomic_DNA"/>
</dbReference>
<feature type="transmembrane region" description="Helical" evidence="1">
    <location>
        <begin position="75"/>
        <end position="95"/>
    </location>
</feature>
<dbReference type="GO" id="GO:0016747">
    <property type="term" value="F:acyltransferase activity, transferring groups other than amino-acyl groups"/>
    <property type="evidence" value="ECO:0007669"/>
    <property type="project" value="InterPro"/>
</dbReference>
<keyword evidence="1" id="KW-1133">Transmembrane helix</keyword>
<feature type="transmembrane region" description="Helical" evidence="1">
    <location>
        <begin position="249"/>
        <end position="267"/>
    </location>
</feature>
<evidence type="ECO:0000256" key="1">
    <source>
        <dbReference type="SAM" id="Phobius"/>
    </source>
</evidence>
<dbReference type="GO" id="GO:0009103">
    <property type="term" value="P:lipopolysaccharide biosynthetic process"/>
    <property type="evidence" value="ECO:0007669"/>
    <property type="project" value="TreeGrafter"/>
</dbReference>
<feature type="transmembrane region" description="Helical" evidence="1">
    <location>
        <begin position="304"/>
        <end position="325"/>
    </location>
</feature>
<dbReference type="AlphaFoldDB" id="A0A4Q6X9M7"/>
<dbReference type="GO" id="GO:0016020">
    <property type="term" value="C:membrane"/>
    <property type="evidence" value="ECO:0007669"/>
    <property type="project" value="TreeGrafter"/>
</dbReference>
<feature type="domain" description="SGNH" evidence="3">
    <location>
        <begin position="412"/>
        <end position="627"/>
    </location>
</feature>
<sequence length="641" mass="74547">MSVKNFRTDINGLRAYAVILVVLFHFQIFGFSAGYLGVDIFFVISGYLMTKIIIEKLHQQQLSFTDFYLARIVRIFPALLFLIVFLTILGWFIFIPEDFKSFAKDARYSLTFLSNELYYRQAGDYFAADTHDKALLHTWSLSVEWQFYLLFPLILFIYAKFDRKLKYIGIFLGLLFIISLSFSTLMTAKDTMYGFFKLTTRAWELVAGGLVYYYFNNKRLTIPLQKLSEGFGFIFILVSLVLYDQNTDWPGFLALLPVIGTMLILIANRQDSIFTQAKIIQNIGSASYSIYLWHWPVFFLLNYFFIKLNFISLSTSLLLSFLLGWLSYKYIESSRKPLQRLQKRYIYLLFISVLLLLYPIYKHIEENGLANRGEASISSNIDKMQMPSVENGWCFYNIKDNHSLKVSPQGFECSIASKQQNAKSALLFGDSFAGHNSPFWDQIGKKLNLDIQAITTNWCYPSLNKEFTGDKQSKAYQQCLLNREYLSKHIDQYDVLIFAGRWSDIVKQNQQNGFAELLKVAEKHQKKVIVMSEPYAFNKNISLLFKRAMWLHRDLSLQSYMNNPKATEQKRATKIINDIVNKHPNTILLTQQELFRPNQMATNKIPYSLDGRHISIIGSLASAQYFEQQAKYETLKQFILD</sequence>
<protein>
    <submittedName>
        <fullName evidence="4">Acyltransferase</fullName>
    </submittedName>
</protein>
<dbReference type="Pfam" id="PF01757">
    <property type="entry name" value="Acyl_transf_3"/>
    <property type="match status" value="1"/>
</dbReference>
<evidence type="ECO:0000259" key="3">
    <source>
        <dbReference type="Pfam" id="PF19040"/>
    </source>
</evidence>
<keyword evidence="5" id="KW-1185">Reference proteome</keyword>
<keyword evidence="4" id="KW-0012">Acyltransferase</keyword>
<dbReference type="InterPro" id="IPR043968">
    <property type="entry name" value="SGNH"/>
</dbReference>
<feature type="transmembrane region" description="Helical" evidence="1">
    <location>
        <begin position="194"/>
        <end position="215"/>
    </location>
</feature>
<organism evidence="4 5">
    <name type="scientific">Acinetobacter halotolerans</name>
    <dbReference type="NCBI Taxonomy" id="1752076"/>
    <lineage>
        <taxon>Bacteria</taxon>
        <taxon>Pseudomonadati</taxon>
        <taxon>Pseudomonadota</taxon>
        <taxon>Gammaproteobacteria</taxon>
        <taxon>Moraxellales</taxon>
        <taxon>Moraxellaceae</taxon>
        <taxon>Acinetobacter</taxon>
    </lineage>
</organism>
<dbReference type="RefSeq" id="WP_130162606.1">
    <property type="nucleotide sequence ID" value="NZ_SGIM01000010.1"/>
</dbReference>
<keyword evidence="4" id="KW-0808">Transferase</keyword>
<keyword evidence="1" id="KW-0472">Membrane</keyword>
<evidence type="ECO:0000313" key="4">
    <source>
        <dbReference type="EMBL" id="RZF50802.1"/>
    </source>
</evidence>
<evidence type="ECO:0000313" key="5">
    <source>
        <dbReference type="Proteomes" id="UP000292110"/>
    </source>
</evidence>
<feature type="transmembrane region" description="Helical" evidence="1">
    <location>
        <begin position="227"/>
        <end position="243"/>
    </location>
</feature>
<dbReference type="Proteomes" id="UP000292110">
    <property type="component" value="Unassembled WGS sequence"/>
</dbReference>
<feature type="domain" description="Acyltransferase 3" evidence="2">
    <location>
        <begin position="9"/>
        <end position="327"/>
    </location>
</feature>
<feature type="transmembrane region" description="Helical" evidence="1">
    <location>
        <begin position="35"/>
        <end position="54"/>
    </location>
</feature>
<reference evidence="4 5" key="1">
    <citation type="submission" date="2019-02" db="EMBL/GenBank/DDBJ databases">
        <title>The draft genome of Acinetobacter halotolerans strain JCM 31009.</title>
        <authorList>
            <person name="Qin J."/>
            <person name="Feng Y."/>
            <person name="Nemec A."/>
            <person name="Zong Z."/>
        </authorList>
    </citation>
    <scope>NUCLEOTIDE SEQUENCE [LARGE SCALE GENOMIC DNA]</scope>
    <source>
        <strain evidence="4 5">JCM 31009</strain>
    </source>
</reference>
<accession>A0A4Q6X9M7</accession>
<name>A0A4Q6X9M7_9GAMM</name>
<dbReference type="InterPro" id="IPR050879">
    <property type="entry name" value="Acyltransferase_3"/>
</dbReference>
<dbReference type="InterPro" id="IPR002656">
    <property type="entry name" value="Acyl_transf_3_dom"/>
</dbReference>
<comment type="caution">
    <text evidence="4">The sequence shown here is derived from an EMBL/GenBank/DDBJ whole genome shotgun (WGS) entry which is preliminary data.</text>
</comment>
<evidence type="ECO:0000259" key="2">
    <source>
        <dbReference type="Pfam" id="PF01757"/>
    </source>
</evidence>
<keyword evidence="1" id="KW-0812">Transmembrane</keyword>
<gene>
    <name evidence="4" type="ORF">EXE30_12160</name>
</gene>
<dbReference type="PANTHER" id="PTHR23028">
    <property type="entry name" value="ACETYLTRANSFERASE"/>
    <property type="match status" value="1"/>
</dbReference>
<feature type="transmembrane region" description="Helical" evidence="1">
    <location>
        <begin position="12"/>
        <end position="29"/>
    </location>
</feature>
<dbReference type="PANTHER" id="PTHR23028:SF53">
    <property type="entry name" value="ACYL_TRANSF_3 DOMAIN-CONTAINING PROTEIN"/>
    <property type="match status" value="1"/>
</dbReference>